<feature type="domain" description="Major facilitator superfamily (MFS) profile" evidence="8">
    <location>
        <begin position="5"/>
        <end position="382"/>
    </location>
</feature>
<name>A0ABW5PED6_9BACL</name>
<gene>
    <name evidence="9" type="ORF">ACFSUF_12745</name>
</gene>
<dbReference type="Gene3D" id="1.20.1250.20">
    <property type="entry name" value="MFS general substrate transporter like domains"/>
    <property type="match status" value="1"/>
</dbReference>
<comment type="caution">
    <text evidence="9">The sequence shown here is derived from an EMBL/GenBank/DDBJ whole genome shotgun (WGS) entry which is preliminary data.</text>
</comment>
<dbReference type="RefSeq" id="WP_377603290.1">
    <property type="nucleotide sequence ID" value="NZ_JBHUME010000008.1"/>
</dbReference>
<keyword evidence="5 7" id="KW-1133">Transmembrane helix</keyword>
<feature type="transmembrane region" description="Helical" evidence="7">
    <location>
        <begin position="203"/>
        <end position="225"/>
    </location>
</feature>
<evidence type="ECO:0000313" key="9">
    <source>
        <dbReference type="EMBL" id="MFD2613291.1"/>
    </source>
</evidence>
<feature type="transmembrane region" description="Helical" evidence="7">
    <location>
        <begin position="71"/>
        <end position="89"/>
    </location>
</feature>
<dbReference type="Pfam" id="PF07690">
    <property type="entry name" value="MFS_1"/>
    <property type="match status" value="1"/>
</dbReference>
<proteinExistence type="predicted"/>
<dbReference type="PANTHER" id="PTHR43124">
    <property type="entry name" value="PURINE EFFLUX PUMP PBUE"/>
    <property type="match status" value="1"/>
</dbReference>
<dbReference type="EMBL" id="JBHUME010000008">
    <property type="protein sequence ID" value="MFD2613291.1"/>
    <property type="molecule type" value="Genomic_DNA"/>
</dbReference>
<keyword evidence="4 7" id="KW-0812">Transmembrane</keyword>
<sequence length="396" mass="42908">MARKHHLLFIFVTLMYWISLYIYVPILSPYLESMHISYFYVGIVLGSYGFMQILIRLPLGILSDRMRVRKPYILLGMITVTLSCILFAAGADPGWALAGRAMSGVAASSWVAFTVLYAGYFAKEQTTHAMGTISFLTVAGQCAGMVASGWLAGSYGWNAAFWTGAVIGLIGLAAAFGIYEPREGVYREPIRARDLTLVMKEPALLKASVLSILAHIVLFVTMFGFTPSYALGLGASKNDLSLVSFAFMVPHALASLYTGRWLAPRFGVWRVLLIGFALSSICTLAIPFTRTLGTLMLTQALNGFAQGLHLPLLMALAIRTVDQEQRATAMGFYQAVYALGMFGGPFIAGWINESFSLAGGFYFAAIAATAAVLLGFLWRRSGAAPEQLPKAGKASF</sequence>
<evidence type="ECO:0000256" key="1">
    <source>
        <dbReference type="ARBA" id="ARBA00004651"/>
    </source>
</evidence>
<feature type="transmembrane region" description="Helical" evidence="7">
    <location>
        <begin position="240"/>
        <end position="259"/>
    </location>
</feature>
<evidence type="ECO:0000256" key="2">
    <source>
        <dbReference type="ARBA" id="ARBA00022448"/>
    </source>
</evidence>
<keyword evidence="6 7" id="KW-0472">Membrane</keyword>
<keyword evidence="10" id="KW-1185">Reference proteome</keyword>
<dbReference type="PANTHER" id="PTHR43124:SF3">
    <property type="entry name" value="CHLORAMPHENICOL EFFLUX PUMP RV0191"/>
    <property type="match status" value="1"/>
</dbReference>
<dbReference type="SUPFAM" id="SSF103473">
    <property type="entry name" value="MFS general substrate transporter"/>
    <property type="match status" value="1"/>
</dbReference>
<feature type="transmembrane region" description="Helical" evidence="7">
    <location>
        <begin position="357"/>
        <end position="378"/>
    </location>
</feature>
<organism evidence="9 10">
    <name type="scientific">Paenibacillus gansuensis</name>
    <dbReference type="NCBI Taxonomy" id="306542"/>
    <lineage>
        <taxon>Bacteria</taxon>
        <taxon>Bacillati</taxon>
        <taxon>Bacillota</taxon>
        <taxon>Bacilli</taxon>
        <taxon>Bacillales</taxon>
        <taxon>Paenibacillaceae</taxon>
        <taxon>Paenibacillus</taxon>
    </lineage>
</organism>
<feature type="transmembrane region" description="Helical" evidence="7">
    <location>
        <begin position="271"/>
        <end position="288"/>
    </location>
</feature>
<accession>A0ABW5PED6</accession>
<evidence type="ECO:0000313" key="10">
    <source>
        <dbReference type="Proteomes" id="UP001597541"/>
    </source>
</evidence>
<dbReference type="CDD" id="cd17490">
    <property type="entry name" value="MFS_YxlH_like"/>
    <property type="match status" value="1"/>
</dbReference>
<evidence type="ECO:0000256" key="7">
    <source>
        <dbReference type="SAM" id="Phobius"/>
    </source>
</evidence>
<reference evidence="10" key="1">
    <citation type="journal article" date="2019" name="Int. J. Syst. Evol. Microbiol.">
        <title>The Global Catalogue of Microorganisms (GCM) 10K type strain sequencing project: providing services to taxonomists for standard genome sequencing and annotation.</title>
        <authorList>
            <consortium name="The Broad Institute Genomics Platform"/>
            <consortium name="The Broad Institute Genome Sequencing Center for Infectious Disease"/>
            <person name="Wu L."/>
            <person name="Ma J."/>
        </authorList>
    </citation>
    <scope>NUCLEOTIDE SEQUENCE [LARGE SCALE GENOMIC DNA]</scope>
    <source>
        <strain evidence="10">KCTC 3950</strain>
    </source>
</reference>
<evidence type="ECO:0000256" key="4">
    <source>
        <dbReference type="ARBA" id="ARBA00022692"/>
    </source>
</evidence>
<dbReference type="InterPro" id="IPR036259">
    <property type="entry name" value="MFS_trans_sf"/>
</dbReference>
<evidence type="ECO:0000256" key="3">
    <source>
        <dbReference type="ARBA" id="ARBA00022475"/>
    </source>
</evidence>
<evidence type="ECO:0000256" key="5">
    <source>
        <dbReference type="ARBA" id="ARBA00022989"/>
    </source>
</evidence>
<keyword evidence="2" id="KW-0813">Transport</keyword>
<dbReference type="InterPro" id="IPR050189">
    <property type="entry name" value="MFS_Efflux_Transporters"/>
</dbReference>
<feature type="transmembrane region" description="Helical" evidence="7">
    <location>
        <begin position="7"/>
        <end position="26"/>
    </location>
</feature>
<keyword evidence="3" id="KW-1003">Cell membrane</keyword>
<feature type="transmembrane region" description="Helical" evidence="7">
    <location>
        <begin position="330"/>
        <end position="351"/>
    </location>
</feature>
<evidence type="ECO:0000259" key="8">
    <source>
        <dbReference type="PROSITE" id="PS50850"/>
    </source>
</evidence>
<dbReference type="PROSITE" id="PS50850">
    <property type="entry name" value="MFS"/>
    <property type="match status" value="1"/>
</dbReference>
<feature type="transmembrane region" description="Helical" evidence="7">
    <location>
        <begin position="38"/>
        <end position="59"/>
    </location>
</feature>
<dbReference type="InterPro" id="IPR011701">
    <property type="entry name" value="MFS"/>
</dbReference>
<feature type="transmembrane region" description="Helical" evidence="7">
    <location>
        <begin position="159"/>
        <end position="179"/>
    </location>
</feature>
<comment type="subcellular location">
    <subcellularLocation>
        <location evidence="1">Cell membrane</location>
        <topology evidence="1">Multi-pass membrane protein</topology>
    </subcellularLocation>
</comment>
<dbReference type="Gene3D" id="1.20.1720.10">
    <property type="entry name" value="Multidrug resistance protein D"/>
    <property type="match status" value="1"/>
</dbReference>
<dbReference type="InterPro" id="IPR020846">
    <property type="entry name" value="MFS_dom"/>
</dbReference>
<feature type="transmembrane region" description="Helical" evidence="7">
    <location>
        <begin position="300"/>
        <end position="318"/>
    </location>
</feature>
<evidence type="ECO:0000256" key="6">
    <source>
        <dbReference type="ARBA" id="ARBA00023136"/>
    </source>
</evidence>
<feature type="transmembrane region" description="Helical" evidence="7">
    <location>
        <begin position="101"/>
        <end position="121"/>
    </location>
</feature>
<feature type="transmembrane region" description="Helical" evidence="7">
    <location>
        <begin position="133"/>
        <end position="153"/>
    </location>
</feature>
<protein>
    <submittedName>
        <fullName evidence="9">MFS transporter</fullName>
    </submittedName>
</protein>
<dbReference type="Proteomes" id="UP001597541">
    <property type="component" value="Unassembled WGS sequence"/>
</dbReference>